<reference evidence="10 11" key="1">
    <citation type="submission" date="2013-07" db="EMBL/GenBank/DDBJ databases">
        <authorList>
            <consortium name="DOE Joint Genome Institute"/>
            <person name="Reeve W."/>
            <person name="Huntemann M."/>
            <person name="Han J."/>
            <person name="Chen A."/>
            <person name="Kyrpides N."/>
            <person name="Mavromatis K."/>
            <person name="Markowitz V."/>
            <person name="Palaniappan K."/>
            <person name="Ivanova N."/>
            <person name="Schaumberg A."/>
            <person name="Pati A."/>
            <person name="Liolios K."/>
            <person name="Nordberg H.P."/>
            <person name="Cantor M.N."/>
            <person name="Hua S.X."/>
            <person name="Woyke T."/>
        </authorList>
    </citation>
    <scope>NUCLEOTIDE SEQUENCE [LARGE SCALE GENOMIC DNA]</scope>
    <source>
        <strain evidence="10 11">DSM 43889</strain>
    </source>
</reference>
<comment type="caution">
    <text evidence="10">The sequence shown here is derived from an EMBL/GenBank/DDBJ whole genome shotgun (WGS) entry which is preliminary data.</text>
</comment>
<accession>A0ABT1JLM4</accession>
<gene>
    <name evidence="10" type="ORF">G443_002906</name>
</gene>
<keyword evidence="11" id="KW-1185">Reference proteome</keyword>
<sequence>MVVAQGSRESTGWQPSTPGPEEPPGGQGLPEVHESWLPREHSLYRPRHGGRQLVALVSAAVFFGAPLAAYAVGARAAEIENRPLVEFPSLSEGWGFVTGLSQWATDNLVFREAAVHAADGISRGVFDDGSPFGGQRGGSPLDQGPIAPPVPQEDTPPSEDGPLILAESSEVIEGKEGWLYYGYDIEGKCSQNRPIDDTIDGMRELRRVVEESGRRLVVLVVPDKSTVVPEYMPDQYPGMDCAEEVRDELWQRLPDETGAIDPRVNLMQGGTAASTYHRLDTHWNDEGAIIGLRRIAEAVQPGVTRSWRTVPDGRWDHSPDLPPLLGRAETEETTRFQLRPDGRTDRTRARTTRITEPVRFESEPIEGTVPEKVAMLGDSFMISTSRYVPAAFNDLTLISYTVAHTDRQLMLDVLADSEVIVVQAVERVLASGVAPFADPEVVADIERTLSANPR</sequence>
<evidence type="ECO:0000256" key="8">
    <source>
        <dbReference type="SAM" id="Phobius"/>
    </source>
</evidence>
<keyword evidence="8" id="KW-1133">Transmembrane helix</keyword>
<keyword evidence="3" id="KW-0808">Transferase</keyword>
<feature type="compositionally biased region" description="Polar residues" evidence="7">
    <location>
        <begin position="7"/>
        <end position="16"/>
    </location>
</feature>
<keyword evidence="4" id="KW-0732">Signal</keyword>
<keyword evidence="5" id="KW-0574">Periplasm</keyword>
<keyword evidence="6" id="KW-0016">Alginate biosynthesis</keyword>
<protein>
    <submittedName>
        <fullName evidence="10">SGNH hydrolase-like domain-containing protein, acetyltransferase AlgX</fullName>
    </submittedName>
</protein>
<organism evidence="10 11">
    <name type="scientific">Actinoalloteichus caeruleus DSM 43889</name>
    <dbReference type="NCBI Taxonomy" id="1120930"/>
    <lineage>
        <taxon>Bacteria</taxon>
        <taxon>Bacillati</taxon>
        <taxon>Actinomycetota</taxon>
        <taxon>Actinomycetes</taxon>
        <taxon>Pseudonocardiales</taxon>
        <taxon>Pseudonocardiaceae</taxon>
        <taxon>Actinoalloteichus</taxon>
        <taxon>Actinoalloteichus cyanogriseus</taxon>
    </lineage>
</organism>
<dbReference type="Proteomes" id="UP000791080">
    <property type="component" value="Unassembled WGS sequence"/>
</dbReference>
<comment type="pathway">
    <text evidence="2">Glycan biosynthesis; alginate biosynthesis.</text>
</comment>
<comment type="subcellular location">
    <subcellularLocation>
        <location evidence="1">Periplasm</location>
    </subcellularLocation>
</comment>
<feature type="region of interest" description="Disordered" evidence="7">
    <location>
        <begin position="126"/>
        <end position="159"/>
    </location>
</feature>
<dbReference type="Pfam" id="PF16822">
    <property type="entry name" value="ALGX"/>
    <property type="match status" value="1"/>
</dbReference>
<evidence type="ECO:0000256" key="2">
    <source>
        <dbReference type="ARBA" id="ARBA00005182"/>
    </source>
</evidence>
<evidence type="ECO:0000256" key="7">
    <source>
        <dbReference type="SAM" id="MobiDB-lite"/>
    </source>
</evidence>
<reference evidence="10 11" key="2">
    <citation type="submission" date="2022-06" db="EMBL/GenBank/DDBJ databases">
        <title>Genomic Encyclopedia of Type Strains, Phase I: the one thousand microbial genomes (KMG-I) project.</title>
        <authorList>
            <person name="Kyrpides N."/>
        </authorList>
    </citation>
    <scope>NUCLEOTIDE SEQUENCE [LARGE SCALE GENOMIC DNA]</scope>
    <source>
        <strain evidence="10 11">DSM 43889</strain>
    </source>
</reference>
<dbReference type="InterPro" id="IPR031811">
    <property type="entry name" value="ALGX/ALGJ_SGNH-like"/>
</dbReference>
<evidence type="ECO:0000313" key="11">
    <source>
        <dbReference type="Proteomes" id="UP000791080"/>
    </source>
</evidence>
<keyword evidence="8" id="KW-0812">Transmembrane</keyword>
<feature type="domain" description="AlgX/AlgJ SGNH hydrolase-like" evidence="9">
    <location>
        <begin position="171"/>
        <end position="380"/>
    </location>
</feature>
<proteinExistence type="predicted"/>
<evidence type="ECO:0000256" key="4">
    <source>
        <dbReference type="ARBA" id="ARBA00022729"/>
    </source>
</evidence>
<evidence type="ECO:0000256" key="3">
    <source>
        <dbReference type="ARBA" id="ARBA00022679"/>
    </source>
</evidence>
<evidence type="ECO:0000259" key="9">
    <source>
        <dbReference type="Pfam" id="PF16822"/>
    </source>
</evidence>
<evidence type="ECO:0000313" key="10">
    <source>
        <dbReference type="EMBL" id="MCP2332636.1"/>
    </source>
</evidence>
<evidence type="ECO:0000256" key="6">
    <source>
        <dbReference type="ARBA" id="ARBA00022841"/>
    </source>
</evidence>
<name>A0ABT1JLM4_ACTCY</name>
<feature type="transmembrane region" description="Helical" evidence="8">
    <location>
        <begin position="53"/>
        <end position="73"/>
    </location>
</feature>
<feature type="region of interest" description="Disordered" evidence="7">
    <location>
        <begin position="1"/>
        <end position="32"/>
    </location>
</feature>
<evidence type="ECO:0000256" key="5">
    <source>
        <dbReference type="ARBA" id="ARBA00022764"/>
    </source>
</evidence>
<evidence type="ECO:0000256" key="1">
    <source>
        <dbReference type="ARBA" id="ARBA00004418"/>
    </source>
</evidence>
<dbReference type="EMBL" id="AUBJ02000001">
    <property type="protein sequence ID" value="MCP2332636.1"/>
    <property type="molecule type" value="Genomic_DNA"/>
</dbReference>
<keyword evidence="8" id="KW-0472">Membrane</keyword>